<organism evidence="4 5">
    <name type="scientific">Paramecium sonneborni</name>
    <dbReference type="NCBI Taxonomy" id="65129"/>
    <lineage>
        <taxon>Eukaryota</taxon>
        <taxon>Sar</taxon>
        <taxon>Alveolata</taxon>
        <taxon>Ciliophora</taxon>
        <taxon>Intramacronucleata</taxon>
        <taxon>Oligohymenophorea</taxon>
        <taxon>Peniculida</taxon>
        <taxon>Parameciidae</taxon>
        <taxon>Paramecium</taxon>
    </lineage>
</organism>
<accession>A0A8S1R0T7</accession>
<dbReference type="EMBL" id="CAJJDN010000131">
    <property type="protein sequence ID" value="CAD8121269.1"/>
    <property type="molecule type" value="Genomic_DNA"/>
</dbReference>
<keyword evidence="1" id="KW-0175">Coiled coil</keyword>
<dbReference type="AlphaFoldDB" id="A0A8S1R0T7"/>
<name>A0A8S1R0T7_9CILI</name>
<keyword evidence="3" id="KW-0472">Membrane</keyword>
<sequence>MMNYLQDISVANEPMYKVSSNSVNLNFGFLTSKLATDAIGSSIKDNSRNRLLEEELENTNQNYSNSTNFFKFSQTRFIDNPFYSQAGFPKNSSGYSAVDPKLYVKNTSIETKNITSSMKMKFQTTKQLAPNTSTKCIAQINSGNWNANVCKTKKADGETICECESLNPTSIMESLDYLLDKASQVYSLDTLLAFASFPFYKTIAFYFYLFMTGGYAYFVYWGMKVDHVFYTRLAAEKEAKEALEKQLKEEEEKLKEKEQEQILKQEDINNKENQDGIQVEQFDTQNDENQSKAILGQQDFNDVQINQEIGGTIFNKDKEPKLTQIEDNIVREQVPTLVDLNEQFQLIQPQINFMQEDAQMVNDNPHLTVDGQNDTFKSQISPENKIDNYPSAQPLQQDEVDQQNATEQNPQQKKEAEDMVQQSISKIKAYIEYLKYFHQILSIVYQDDEDKPRGLRASIVYTGIMGSLAVLFVFGQPNNISLTLTLALFTAPKRCQYTKRNLQELEVLLL</sequence>
<evidence type="ECO:0000256" key="2">
    <source>
        <dbReference type="SAM" id="MobiDB-lite"/>
    </source>
</evidence>
<feature type="compositionally biased region" description="Polar residues" evidence="2">
    <location>
        <begin position="370"/>
        <end position="382"/>
    </location>
</feature>
<feature type="transmembrane region" description="Helical" evidence="3">
    <location>
        <begin position="203"/>
        <end position="223"/>
    </location>
</feature>
<feature type="region of interest" description="Disordered" evidence="2">
    <location>
        <begin position="368"/>
        <end position="418"/>
    </location>
</feature>
<protein>
    <submittedName>
        <fullName evidence="4">Uncharacterized protein</fullName>
    </submittedName>
</protein>
<reference evidence="4" key="1">
    <citation type="submission" date="2021-01" db="EMBL/GenBank/DDBJ databases">
        <authorList>
            <consortium name="Genoscope - CEA"/>
            <person name="William W."/>
        </authorList>
    </citation>
    <scope>NUCLEOTIDE SEQUENCE</scope>
</reference>
<evidence type="ECO:0000256" key="1">
    <source>
        <dbReference type="SAM" id="Coils"/>
    </source>
</evidence>
<dbReference type="Proteomes" id="UP000692954">
    <property type="component" value="Unassembled WGS sequence"/>
</dbReference>
<keyword evidence="3" id="KW-1133">Transmembrane helix</keyword>
<feature type="compositionally biased region" description="Polar residues" evidence="2">
    <location>
        <begin position="390"/>
        <end position="411"/>
    </location>
</feature>
<comment type="caution">
    <text evidence="4">The sequence shown here is derived from an EMBL/GenBank/DDBJ whole genome shotgun (WGS) entry which is preliminary data.</text>
</comment>
<proteinExistence type="predicted"/>
<evidence type="ECO:0000256" key="3">
    <source>
        <dbReference type="SAM" id="Phobius"/>
    </source>
</evidence>
<gene>
    <name evidence="4" type="ORF">PSON_ATCC_30995.1.T1310067</name>
</gene>
<keyword evidence="5" id="KW-1185">Reference proteome</keyword>
<feature type="coiled-coil region" evidence="1">
    <location>
        <begin position="230"/>
        <end position="275"/>
    </location>
</feature>
<keyword evidence="3" id="KW-0812">Transmembrane</keyword>
<feature type="transmembrane region" description="Helical" evidence="3">
    <location>
        <begin position="455"/>
        <end position="474"/>
    </location>
</feature>
<evidence type="ECO:0000313" key="4">
    <source>
        <dbReference type="EMBL" id="CAD8121269.1"/>
    </source>
</evidence>
<dbReference type="OrthoDB" id="10543808at2759"/>
<evidence type="ECO:0000313" key="5">
    <source>
        <dbReference type="Proteomes" id="UP000692954"/>
    </source>
</evidence>